<feature type="domain" description="GEVED" evidence="4">
    <location>
        <begin position="306"/>
        <end position="393"/>
    </location>
</feature>
<evidence type="ECO:0000256" key="1">
    <source>
        <dbReference type="ARBA" id="ARBA00022729"/>
    </source>
</evidence>
<sequence>MNVKLLLKSLFLLFFGLFNAQQITLDTSLVSDTQGTIDEWWYWSGGFPVLGTGFTPNSKVTVFATDPDGKPWRNFEGTADSEGKFSIQISAKKNKSVKGSHVVKATDTNGKTATANLTVVGNPNETIAVTTNFKYLTMDQFFNFGLKLHATKVEPNAQVVVHIFSPNESGSGITGQYFADENGNFDISFNGNTTTYPWGDTMPDIAGTWRISVGEYNSNYFGTTEFRILPNNPTPNSYDPIDKVDNFIPATPITRFEINGLGYNTDPDSSTFYEDMTDKIFNLQAGQTYNVKIKGQNRTDYAPDTYTLFIDWNHNGILDEDNEIISEGYIFGSTGVDDKFTEFPITIPQNAINGNTRIRVLKMQSVTEYSMFWPTGASGYYYNSGQAEDYTLNITNGMADPGCEFTCPADINANTNPGEPTAKVNYTLPFACSGNSTASCSINYPSNNFQSLVSFTNVLVANDFIVPAGQTMKVNKIVPNFVRFSYGTNVYIYKDNNGQPGELVKSFDNLTYESQNQIGTASNGFAVYEVSIKLPETVELQSGKYWVAMQGQGPLVSWEAKTTDGTTSNTYISGNSGNNWTVKDGLDGVFKVYYECADADPTVVLVQGKESGSDFPIGDNVIVHNLVKNGVIIDTCVFNIHVNQLMATTDVSKNTVRVYPNPVGDNLNIESDHKINKVEVYDMSGKKVMEQNTNSKTSVLNTTKLPKGNYILKTNDGKESRSFKIIKK</sequence>
<dbReference type="InterPro" id="IPR013783">
    <property type="entry name" value="Ig-like_fold"/>
</dbReference>
<reference evidence="8" key="3">
    <citation type="journal article" date="2019" name="Int. J. Syst. Evol. Microbiol.">
        <title>The Global Catalogue of Microorganisms (GCM) 10K type strain sequencing project: providing services to taxonomists for standard genome sequencing and annotation.</title>
        <authorList>
            <consortium name="The Broad Institute Genomics Platform"/>
            <consortium name="The Broad Institute Genome Sequencing Center for Infectious Disease"/>
            <person name="Wu L."/>
            <person name="Ma J."/>
        </authorList>
    </citation>
    <scope>NUCLEOTIDE SEQUENCE [LARGE SCALE GENOMIC DNA]</scope>
    <source>
        <strain evidence="8">CCM 8490</strain>
    </source>
</reference>
<evidence type="ECO:0000313" key="5">
    <source>
        <dbReference type="EMBL" id="GGG60886.1"/>
    </source>
</evidence>
<dbReference type="RefSeq" id="WP_120213962.1">
    <property type="nucleotide sequence ID" value="NZ_BMCW01000005.1"/>
</dbReference>
<keyword evidence="8" id="KW-1185">Reference proteome</keyword>
<dbReference type="Pfam" id="PF20009">
    <property type="entry name" value="GEVED"/>
    <property type="match status" value="1"/>
</dbReference>
<dbReference type="Gene3D" id="2.60.40.10">
    <property type="entry name" value="Immunoglobulins"/>
    <property type="match status" value="1"/>
</dbReference>
<organism evidence="6 7">
    <name type="scientific">Epilithonimonas arachidiradicis</name>
    <dbReference type="NCBI Taxonomy" id="1617282"/>
    <lineage>
        <taxon>Bacteria</taxon>
        <taxon>Pseudomonadati</taxon>
        <taxon>Bacteroidota</taxon>
        <taxon>Flavobacteriia</taxon>
        <taxon>Flavobacteriales</taxon>
        <taxon>Weeksellaceae</taxon>
        <taxon>Chryseobacterium group</taxon>
        <taxon>Epilithonimonas</taxon>
    </lineage>
</organism>
<dbReference type="InterPro" id="IPR026444">
    <property type="entry name" value="Secre_tail"/>
</dbReference>
<evidence type="ECO:0000313" key="7">
    <source>
        <dbReference type="Proteomes" id="UP000285906"/>
    </source>
</evidence>
<evidence type="ECO:0000256" key="2">
    <source>
        <dbReference type="SAM" id="SignalP"/>
    </source>
</evidence>
<feature type="domain" description="Secretion system C-terminal sorting" evidence="3">
    <location>
        <begin position="658"/>
        <end position="726"/>
    </location>
</feature>
<dbReference type="Proteomes" id="UP000285906">
    <property type="component" value="Unassembled WGS sequence"/>
</dbReference>
<reference evidence="6 7" key="2">
    <citation type="submission" date="2018-09" db="EMBL/GenBank/DDBJ databases">
        <title>Genomic Encyclopedia of Archaeal and Bacterial Type Strains, Phase II (KMG-II): from individual species to whole genera.</title>
        <authorList>
            <person name="Goeker M."/>
        </authorList>
    </citation>
    <scope>NUCLEOTIDE SEQUENCE [LARGE SCALE GENOMIC DNA]</scope>
    <source>
        <strain evidence="6 7">DSM 27620</strain>
    </source>
</reference>
<evidence type="ECO:0000313" key="6">
    <source>
        <dbReference type="EMBL" id="RKE86943.1"/>
    </source>
</evidence>
<protein>
    <submittedName>
        <fullName evidence="6">Putative secreted protein (Por secretion system target)</fullName>
    </submittedName>
</protein>
<dbReference type="OrthoDB" id="614723at2"/>
<proteinExistence type="predicted"/>
<reference evidence="5" key="4">
    <citation type="submission" date="2024-05" db="EMBL/GenBank/DDBJ databases">
        <authorList>
            <person name="Sun Q."/>
            <person name="Sedlacek I."/>
        </authorList>
    </citation>
    <scope>NUCLEOTIDE SEQUENCE</scope>
    <source>
        <strain evidence="5">CCM 8490</strain>
    </source>
</reference>
<evidence type="ECO:0000313" key="8">
    <source>
        <dbReference type="Proteomes" id="UP000658202"/>
    </source>
</evidence>
<dbReference type="EMBL" id="RAQH01000006">
    <property type="protein sequence ID" value="RKE86943.1"/>
    <property type="molecule type" value="Genomic_DNA"/>
</dbReference>
<accession>A0A420D852</accession>
<dbReference type="NCBIfam" id="TIGR04183">
    <property type="entry name" value="Por_Secre_tail"/>
    <property type="match status" value="1"/>
</dbReference>
<dbReference type="Proteomes" id="UP000658202">
    <property type="component" value="Unassembled WGS sequence"/>
</dbReference>
<dbReference type="InterPro" id="IPR045474">
    <property type="entry name" value="GEVED"/>
</dbReference>
<comment type="caution">
    <text evidence="6">The sequence shown here is derived from an EMBL/GenBank/DDBJ whole genome shotgun (WGS) entry which is preliminary data.</text>
</comment>
<name>A0A420D852_9FLAO</name>
<keyword evidence="1 2" id="KW-0732">Signal</keyword>
<feature type="signal peptide" evidence="2">
    <location>
        <begin position="1"/>
        <end position="20"/>
    </location>
</feature>
<reference evidence="5" key="1">
    <citation type="journal article" date="2014" name="Int. J. Syst. Evol. Microbiol.">
        <title>Complete genome of a new Firmicutes species belonging to the dominant human colonic microbiota ('Ruminococcus bicirculans') reveals two chromosomes and a selective capacity to utilize plant glucans.</title>
        <authorList>
            <consortium name="NISC Comparative Sequencing Program"/>
            <person name="Wegmann U."/>
            <person name="Louis P."/>
            <person name="Goesmann A."/>
            <person name="Henrissat B."/>
            <person name="Duncan S.H."/>
            <person name="Flint H.J."/>
        </authorList>
    </citation>
    <scope>NUCLEOTIDE SEQUENCE</scope>
    <source>
        <strain evidence="5">CCM 8490</strain>
    </source>
</reference>
<feature type="chain" id="PRO_5019083359" evidence="2">
    <location>
        <begin position="21"/>
        <end position="728"/>
    </location>
</feature>
<dbReference type="AlphaFoldDB" id="A0A420D852"/>
<dbReference type="EMBL" id="BMCW01000005">
    <property type="protein sequence ID" value="GGG60886.1"/>
    <property type="molecule type" value="Genomic_DNA"/>
</dbReference>
<evidence type="ECO:0000259" key="3">
    <source>
        <dbReference type="Pfam" id="PF18962"/>
    </source>
</evidence>
<evidence type="ECO:0000259" key="4">
    <source>
        <dbReference type="Pfam" id="PF20009"/>
    </source>
</evidence>
<gene>
    <name evidence="6" type="ORF">BXY58_2360</name>
    <name evidence="5" type="ORF">GCM10007332_23410</name>
</gene>
<dbReference type="Pfam" id="PF18962">
    <property type="entry name" value="Por_Secre_tail"/>
    <property type="match status" value="1"/>
</dbReference>